<evidence type="ECO:0000313" key="2">
    <source>
        <dbReference type="Proteomes" id="UP000228934"/>
    </source>
</evidence>
<keyword evidence="2" id="KW-1185">Reference proteome</keyword>
<proteinExistence type="predicted"/>
<evidence type="ECO:0008006" key="3">
    <source>
        <dbReference type="Google" id="ProtNLM"/>
    </source>
</evidence>
<dbReference type="EMBL" id="KZ017508">
    <property type="protein sequence ID" value="PIO14215.1"/>
    <property type="molecule type" value="Genomic_DNA"/>
</dbReference>
<evidence type="ECO:0000313" key="1">
    <source>
        <dbReference type="EMBL" id="PIO14215.1"/>
    </source>
</evidence>
<reference evidence="2" key="1">
    <citation type="journal article" date="2017" name="Nat. Commun.">
        <title>The North American bullfrog draft genome provides insight into hormonal regulation of long noncoding RNA.</title>
        <authorList>
            <person name="Hammond S.A."/>
            <person name="Warren R.L."/>
            <person name="Vandervalk B.P."/>
            <person name="Kucuk E."/>
            <person name="Khan H."/>
            <person name="Gibb E.A."/>
            <person name="Pandoh P."/>
            <person name="Kirk H."/>
            <person name="Zhao Y."/>
            <person name="Jones M."/>
            <person name="Mungall A.J."/>
            <person name="Coope R."/>
            <person name="Pleasance S."/>
            <person name="Moore R.A."/>
            <person name="Holt R.A."/>
            <person name="Round J.M."/>
            <person name="Ohora S."/>
            <person name="Walle B.V."/>
            <person name="Veldhoen N."/>
            <person name="Helbing C.C."/>
            <person name="Birol I."/>
        </authorList>
    </citation>
    <scope>NUCLEOTIDE SEQUENCE [LARGE SCALE GENOMIC DNA]</scope>
</reference>
<organism evidence="1 2">
    <name type="scientific">Aquarana catesbeiana</name>
    <name type="common">American bullfrog</name>
    <name type="synonym">Rana catesbeiana</name>
    <dbReference type="NCBI Taxonomy" id="8400"/>
    <lineage>
        <taxon>Eukaryota</taxon>
        <taxon>Metazoa</taxon>
        <taxon>Chordata</taxon>
        <taxon>Craniata</taxon>
        <taxon>Vertebrata</taxon>
        <taxon>Euteleostomi</taxon>
        <taxon>Amphibia</taxon>
        <taxon>Batrachia</taxon>
        <taxon>Anura</taxon>
        <taxon>Neobatrachia</taxon>
        <taxon>Ranoidea</taxon>
        <taxon>Ranidae</taxon>
        <taxon>Aquarana</taxon>
    </lineage>
</organism>
<name>A0A2G9QFC5_AQUCT</name>
<gene>
    <name evidence="1" type="ORF">AB205_0041870</name>
</gene>
<dbReference type="AlphaFoldDB" id="A0A2G9QFC5"/>
<sequence length="81" mass="10016">MNAKFKEPEFLSAFIDQYREMRNLWEVKHPQYYLKHVRMSTLERHLTFVQTYILEAMMEMLLSKIGILRNMYFPEIRSIIR</sequence>
<accession>A0A2G9QFC5</accession>
<protein>
    <recommendedName>
        <fullName evidence="3">MADF domain-containing protein</fullName>
    </recommendedName>
</protein>
<dbReference type="Proteomes" id="UP000228934">
    <property type="component" value="Unassembled WGS sequence"/>
</dbReference>